<dbReference type="InterPro" id="IPR036134">
    <property type="entry name" value="Crypto/Photolyase_FAD-like_sf"/>
</dbReference>
<keyword evidence="9" id="KW-1185">Reference proteome</keyword>
<dbReference type="Proteomes" id="UP001597387">
    <property type="component" value="Unassembled WGS sequence"/>
</dbReference>
<dbReference type="RefSeq" id="WP_255897753.1">
    <property type="nucleotide sequence ID" value="NZ_JAFMZO010000001.1"/>
</dbReference>
<keyword evidence="4 6" id="KW-0274">FAD</keyword>
<evidence type="ECO:0000256" key="3">
    <source>
        <dbReference type="ARBA" id="ARBA00022630"/>
    </source>
</evidence>
<evidence type="ECO:0000259" key="7">
    <source>
        <dbReference type="PROSITE" id="PS51645"/>
    </source>
</evidence>
<dbReference type="Gene3D" id="3.40.50.620">
    <property type="entry name" value="HUPs"/>
    <property type="match status" value="1"/>
</dbReference>
<evidence type="ECO:0000256" key="6">
    <source>
        <dbReference type="RuleBase" id="RU004182"/>
    </source>
</evidence>
<evidence type="ECO:0000256" key="1">
    <source>
        <dbReference type="ARBA" id="ARBA00001932"/>
    </source>
</evidence>
<dbReference type="InterPro" id="IPR002081">
    <property type="entry name" value="Cryptochrome/DNA_photolyase_1"/>
</dbReference>
<gene>
    <name evidence="8" type="ORF">ACFSJU_07235</name>
</gene>
<organism evidence="8 9">
    <name type="scientific">Paradesertivirga mongoliensis</name>
    <dbReference type="NCBI Taxonomy" id="2100740"/>
    <lineage>
        <taxon>Bacteria</taxon>
        <taxon>Pseudomonadati</taxon>
        <taxon>Bacteroidota</taxon>
        <taxon>Sphingobacteriia</taxon>
        <taxon>Sphingobacteriales</taxon>
        <taxon>Sphingobacteriaceae</taxon>
        <taxon>Paradesertivirga</taxon>
    </lineage>
</organism>
<evidence type="ECO:0000256" key="5">
    <source>
        <dbReference type="ARBA" id="ARBA00022991"/>
    </source>
</evidence>
<dbReference type="Gene3D" id="1.25.40.80">
    <property type="match status" value="1"/>
</dbReference>
<dbReference type="SUPFAM" id="SSF48173">
    <property type="entry name" value="Cryptochrome/photolyase FAD-binding domain"/>
    <property type="match status" value="1"/>
</dbReference>
<protein>
    <submittedName>
        <fullName evidence="8">Cryptochrome/photolyase family protein</fullName>
        <ecNumber evidence="8">4.1.99.3</ecNumber>
    </submittedName>
</protein>
<feature type="domain" description="Photolyase/cryptochrome alpha/beta" evidence="7">
    <location>
        <begin position="6"/>
        <end position="136"/>
    </location>
</feature>
<dbReference type="InterPro" id="IPR014729">
    <property type="entry name" value="Rossmann-like_a/b/a_fold"/>
</dbReference>
<dbReference type="GO" id="GO:0003904">
    <property type="term" value="F:deoxyribodipyrimidine photo-lyase activity"/>
    <property type="evidence" value="ECO:0007669"/>
    <property type="project" value="UniProtKB-EC"/>
</dbReference>
<comment type="caution">
    <text evidence="8">The sequence shown here is derived from an EMBL/GenBank/DDBJ whole genome shotgun (WGS) entry which is preliminary data.</text>
</comment>
<dbReference type="InterPro" id="IPR006050">
    <property type="entry name" value="DNA_photolyase_N"/>
</dbReference>
<evidence type="ECO:0000313" key="9">
    <source>
        <dbReference type="Proteomes" id="UP001597387"/>
    </source>
</evidence>
<dbReference type="PROSITE" id="PS00691">
    <property type="entry name" value="DNA_PHOTOLYASES_1_2"/>
    <property type="match status" value="1"/>
</dbReference>
<sequence length="440" mass="51963">MDEKPLVNIFWFRRDLRLQDNAGLYHALSSRLPVLPLFIYDKNILSQLPDRDDARVTFIHRTLNQLNENLKTVHSSLLIKHNPPVQAFHQLLTEFNVQEVFANEDYEPYARIRDSEVESILQEQNIPFKRFKDHVIFEKNEVAKDSGQPYTVYTPYKKRWMDLLQPSLHFKPYPNSKHFQNFYRHHYGNSFSLADLGFTESKIPLPEKSYRPVLANYANTRDYPAIEGTSKIGIHLRFGTISVRELAAGANLHSSVWLSELIWREFYSMILWNFPESATRSFKKEYENIRWRNNEEEFAAWCEGRTGYPIVDAGMRQLNQTGWMHNRVRMIVASFLCKHLLIDWRWGEAYFARKLLDYDMASNVGGWQWAAGTGNDAAPYFRIFNPDLQTKKFDPELVYIKKWVPEFADPFKYPSPIVDHRFARQRALETYKAGLQDLRF</sequence>
<dbReference type="SUPFAM" id="SSF52425">
    <property type="entry name" value="Cryptochrome/photolyase, N-terminal domain"/>
    <property type="match status" value="1"/>
</dbReference>
<keyword evidence="5 6" id="KW-0157">Chromophore</keyword>
<dbReference type="Pfam" id="PF03441">
    <property type="entry name" value="FAD_binding_7"/>
    <property type="match status" value="1"/>
</dbReference>
<keyword evidence="8" id="KW-0456">Lyase</keyword>
<dbReference type="EC" id="4.1.99.3" evidence="8"/>
<dbReference type="InterPro" id="IPR036155">
    <property type="entry name" value="Crypto/Photolyase_N_sf"/>
</dbReference>
<dbReference type="InterPro" id="IPR005101">
    <property type="entry name" value="Cryptochr/Photolyase_FAD-bd"/>
</dbReference>
<reference evidence="9" key="1">
    <citation type="journal article" date="2019" name="Int. J. Syst. Evol. Microbiol.">
        <title>The Global Catalogue of Microorganisms (GCM) 10K type strain sequencing project: providing services to taxonomists for standard genome sequencing and annotation.</title>
        <authorList>
            <consortium name="The Broad Institute Genomics Platform"/>
            <consortium name="The Broad Institute Genome Sequencing Center for Infectious Disease"/>
            <person name="Wu L."/>
            <person name="Ma J."/>
        </authorList>
    </citation>
    <scope>NUCLEOTIDE SEQUENCE [LARGE SCALE GENOMIC DNA]</scope>
    <source>
        <strain evidence="9">KCTC 42217</strain>
    </source>
</reference>
<proteinExistence type="inferred from homology"/>
<comment type="cofactor">
    <cofactor evidence="2">
        <name>FAD</name>
        <dbReference type="ChEBI" id="CHEBI:57692"/>
    </cofactor>
</comment>
<dbReference type="EMBL" id="JBHUHZ010000001">
    <property type="protein sequence ID" value="MFD2162182.1"/>
    <property type="molecule type" value="Genomic_DNA"/>
</dbReference>
<dbReference type="Pfam" id="PF00875">
    <property type="entry name" value="DNA_photolyase"/>
    <property type="match status" value="1"/>
</dbReference>
<dbReference type="Gene3D" id="1.10.579.10">
    <property type="entry name" value="DNA Cyclobutane Dipyrimidine Photolyase, subunit A, domain 3"/>
    <property type="match status" value="1"/>
</dbReference>
<dbReference type="PROSITE" id="PS00394">
    <property type="entry name" value="DNA_PHOTOLYASES_1_1"/>
    <property type="match status" value="1"/>
</dbReference>
<dbReference type="PANTHER" id="PTHR11455">
    <property type="entry name" value="CRYPTOCHROME"/>
    <property type="match status" value="1"/>
</dbReference>
<name>A0ABW4ZJY7_9SPHI</name>
<dbReference type="PROSITE" id="PS51645">
    <property type="entry name" value="PHR_CRY_ALPHA_BETA"/>
    <property type="match status" value="1"/>
</dbReference>
<evidence type="ECO:0000313" key="8">
    <source>
        <dbReference type="EMBL" id="MFD2162182.1"/>
    </source>
</evidence>
<evidence type="ECO:0000256" key="4">
    <source>
        <dbReference type="ARBA" id="ARBA00022827"/>
    </source>
</evidence>
<evidence type="ECO:0000256" key="2">
    <source>
        <dbReference type="ARBA" id="ARBA00001974"/>
    </source>
</evidence>
<comment type="similarity">
    <text evidence="6">Belongs to the DNA photolyase family.</text>
</comment>
<comment type="cofactor">
    <cofactor evidence="1">
        <name>(6R)-5,10-methylene-5,6,7,8-tetrahydrofolate</name>
        <dbReference type="ChEBI" id="CHEBI:15636"/>
    </cofactor>
</comment>
<dbReference type="PANTHER" id="PTHR11455:SF9">
    <property type="entry name" value="CRYPTOCHROME CIRCADIAN CLOCK 5 ISOFORM X1"/>
    <property type="match status" value="1"/>
</dbReference>
<keyword evidence="3 6" id="KW-0285">Flavoprotein</keyword>
<dbReference type="PRINTS" id="PR00147">
    <property type="entry name" value="DNAPHOTLYASE"/>
</dbReference>
<accession>A0ABW4ZJY7</accession>
<dbReference type="InterPro" id="IPR018394">
    <property type="entry name" value="DNA_photolyase_1_CS_C"/>
</dbReference>